<dbReference type="OrthoDB" id="2355841at2759"/>
<dbReference type="Pfam" id="PF20147">
    <property type="entry name" value="Crinkler"/>
    <property type="match status" value="1"/>
</dbReference>
<gene>
    <name evidence="5" type="ORF">C1645_839031</name>
</gene>
<evidence type="ECO:0000259" key="4">
    <source>
        <dbReference type="Pfam" id="PF20147"/>
    </source>
</evidence>
<accession>A0A397S1C8</accession>
<dbReference type="Proteomes" id="UP000265703">
    <property type="component" value="Unassembled WGS sequence"/>
</dbReference>
<dbReference type="InterPro" id="IPR045379">
    <property type="entry name" value="Crinkler_N"/>
</dbReference>
<evidence type="ECO:0000256" key="1">
    <source>
        <dbReference type="ARBA" id="ARBA00004340"/>
    </source>
</evidence>
<organism evidence="5 6">
    <name type="scientific">Glomus cerebriforme</name>
    <dbReference type="NCBI Taxonomy" id="658196"/>
    <lineage>
        <taxon>Eukaryota</taxon>
        <taxon>Fungi</taxon>
        <taxon>Fungi incertae sedis</taxon>
        <taxon>Mucoromycota</taxon>
        <taxon>Glomeromycotina</taxon>
        <taxon>Glomeromycetes</taxon>
        <taxon>Glomerales</taxon>
        <taxon>Glomeraceae</taxon>
        <taxon>Glomus</taxon>
    </lineage>
</organism>
<evidence type="ECO:0000256" key="2">
    <source>
        <dbReference type="ARBA" id="ARBA00004613"/>
    </source>
</evidence>
<comment type="caution">
    <text evidence="5">The sequence shown here is derived from an EMBL/GenBank/DDBJ whole genome shotgun (WGS) entry which is preliminary data.</text>
</comment>
<reference evidence="5 6" key="1">
    <citation type="submission" date="2018-06" db="EMBL/GenBank/DDBJ databases">
        <title>Comparative genomics reveals the genomic features of Rhizophagus irregularis, R. cerebriforme, R. diaphanum and Gigaspora rosea, and their symbiotic lifestyle signature.</title>
        <authorList>
            <person name="Morin E."/>
            <person name="San Clemente H."/>
            <person name="Chen E.C.H."/>
            <person name="De La Providencia I."/>
            <person name="Hainaut M."/>
            <person name="Kuo A."/>
            <person name="Kohler A."/>
            <person name="Murat C."/>
            <person name="Tang N."/>
            <person name="Roy S."/>
            <person name="Loubradou J."/>
            <person name="Henrissat B."/>
            <person name="Grigoriev I.V."/>
            <person name="Corradi N."/>
            <person name="Roux C."/>
            <person name="Martin F.M."/>
        </authorList>
    </citation>
    <scope>NUCLEOTIDE SEQUENCE [LARGE SCALE GENOMIC DNA]</scope>
    <source>
        <strain evidence="5 6">DAOM 227022</strain>
    </source>
</reference>
<dbReference type="EMBL" id="QKYT01001009">
    <property type="protein sequence ID" value="RIA80260.1"/>
    <property type="molecule type" value="Genomic_DNA"/>
</dbReference>
<keyword evidence="3" id="KW-0964">Secreted</keyword>
<evidence type="ECO:0000313" key="6">
    <source>
        <dbReference type="Proteomes" id="UP000265703"/>
    </source>
</evidence>
<protein>
    <recommendedName>
        <fullName evidence="4">Crinkler effector protein N-terminal domain-containing protein</fullName>
    </recommendedName>
</protein>
<dbReference type="AlphaFoldDB" id="A0A397S1C8"/>
<name>A0A397S1C8_9GLOM</name>
<keyword evidence="6" id="KW-1185">Reference proteome</keyword>
<dbReference type="GO" id="GO:0043657">
    <property type="term" value="C:host cell"/>
    <property type="evidence" value="ECO:0007669"/>
    <property type="project" value="UniProtKB-SubCell"/>
</dbReference>
<sequence>MSPMKLFVYVKQHFDEFWTKICYLRNRILRDYLTRYSTLSTEMETIAFNCIISGDEKKNAFPVEVPKNGTVSNLKTRIKTIVEPRFDNISITEIDLYKLNYPPYQLKDSENDLEELKDPLQSIRMLQSYHFSPLNNKNIHLVVTPVHWKEIHCTVTHNFDMRRFKWQLTNDLVTLTNFKNKFSSVFTDINNIDHQSLKMQNSNNNGITNIEKDSDLASIVWVNNYIVNVNLKLSII</sequence>
<proteinExistence type="predicted"/>
<comment type="subcellular location">
    <subcellularLocation>
        <location evidence="1">Host cell</location>
    </subcellularLocation>
    <subcellularLocation>
        <location evidence="2">Secreted</location>
    </subcellularLocation>
</comment>
<feature type="domain" description="Crinkler effector protein N-terminal" evidence="4">
    <location>
        <begin position="47"/>
        <end position="143"/>
    </location>
</feature>
<evidence type="ECO:0000256" key="3">
    <source>
        <dbReference type="ARBA" id="ARBA00022525"/>
    </source>
</evidence>
<dbReference type="GO" id="GO:0005576">
    <property type="term" value="C:extracellular region"/>
    <property type="evidence" value="ECO:0007669"/>
    <property type="project" value="UniProtKB-SubCell"/>
</dbReference>
<evidence type="ECO:0000313" key="5">
    <source>
        <dbReference type="EMBL" id="RIA80260.1"/>
    </source>
</evidence>